<keyword evidence="5" id="KW-0106">Calcium</keyword>
<dbReference type="PROSITE" id="PS50222">
    <property type="entry name" value="EF_HAND_2"/>
    <property type="match status" value="3"/>
</dbReference>
<dbReference type="PROSITE" id="PS00018">
    <property type="entry name" value="EF_HAND_1"/>
    <property type="match status" value="2"/>
</dbReference>
<keyword evidence="3" id="KW-0479">Metal-binding</keyword>
<dbReference type="CDD" id="cd16180">
    <property type="entry name" value="EFh_PEF_Group_I"/>
    <property type="match status" value="1"/>
</dbReference>
<dbReference type="SMART" id="SM00054">
    <property type="entry name" value="EFh"/>
    <property type="match status" value="4"/>
</dbReference>
<dbReference type="EMBL" id="KN817587">
    <property type="protein sequence ID" value="KJA18575.1"/>
    <property type="molecule type" value="Genomic_DNA"/>
</dbReference>
<evidence type="ECO:0000313" key="9">
    <source>
        <dbReference type="Proteomes" id="UP000054270"/>
    </source>
</evidence>
<dbReference type="InterPro" id="IPR018247">
    <property type="entry name" value="EF_Hand_1_Ca_BS"/>
</dbReference>
<dbReference type="InterPro" id="IPR051426">
    <property type="entry name" value="Peflin/Sorcin_CaBP"/>
</dbReference>
<dbReference type="PANTHER" id="PTHR46212:SF3">
    <property type="entry name" value="GH27120P"/>
    <property type="match status" value="1"/>
</dbReference>
<reference evidence="9" key="1">
    <citation type="submission" date="2014-04" db="EMBL/GenBank/DDBJ databases">
        <title>Evolutionary Origins and Diversification of the Mycorrhizal Mutualists.</title>
        <authorList>
            <consortium name="DOE Joint Genome Institute"/>
            <consortium name="Mycorrhizal Genomics Consortium"/>
            <person name="Kohler A."/>
            <person name="Kuo A."/>
            <person name="Nagy L.G."/>
            <person name="Floudas D."/>
            <person name="Copeland A."/>
            <person name="Barry K.W."/>
            <person name="Cichocki N."/>
            <person name="Veneault-Fourrey C."/>
            <person name="LaButti K."/>
            <person name="Lindquist E.A."/>
            <person name="Lipzen A."/>
            <person name="Lundell T."/>
            <person name="Morin E."/>
            <person name="Murat C."/>
            <person name="Riley R."/>
            <person name="Ohm R."/>
            <person name="Sun H."/>
            <person name="Tunlid A."/>
            <person name="Henrissat B."/>
            <person name="Grigoriev I.V."/>
            <person name="Hibbett D.S."/>
            <person name="Martin F."/>
        </authorList>
    </citation>
    <scope>NUCLEOTIDE SEQUENCE [LARGE SCALE GENOMIC DNA]</scope>
    <source>
        <strain evidence="9">FD-334 SS-4</strain>
    </source>
</reference>
<evidence type="ECO:0000256" key="2">
    <source>
        <dbReference type="ARBA" id="ARBA00022490"/>
    </source>
</evidence>
<feature type="domain" description="EF-hand" evidence="7">
    <location>
        <begin position="183"/>
        <end position="218"/>
    </location>
</feature>
<feature type="domain" description="EF-hand" evidence="7">
    <location>
        <begin position="111"/>
        <end position="146"/>
    </location>
</feature>
<feature type="domain" description="EF-hand" evidence="7">
    <location>
        <begin position="44"/>
        <end position="79"/>
    </location>
</feature>
<dbReference type="Proteomes" id="UP000054270">
    <property type="component" value="Unassembled WGS sequence"/>
</dbReference>
<dbReference type="Gene3D" id="1.10.238.10">
    <property type="entry name" value="EF-hand"/>
    <property type="match status" value="1"/>
</dbReference>
<proteinExistence type="predicted"/>
<keyword evidence="2" id="KW-0963">Cytoplasm</keyword>
<dbReference type="OrthoDB" id="186625at2759"/>
<dbReference type="InterPro" id="IPR002048">
    <property type="entry name" value="EF_hand_dom"/>
</dbReference>
<keyword evidence="4" id="KW-0677">Repeat</keyword>
<evidence type="ECO:0000256" key="1">
    <source>
        <dbReference type="ARBA" id="ARBA00004496"/>
    </source>
</evidence>
<dbReference type="Pfam" id="PF13499">
    <property type="entry name" value="EF-hand_7"/>
    <property type="match status" value="2"/>
</dbReference>
<dbReference type="PANTHER" id="PTHR46212">
    <property type="entry name" value="PEFLIN"/>
    <property type="match status" value="1"/>
</dbReference>
<name>A0A0D2PEF3_HYPSF</name>
<dbReference type="GO" id="GO:0048306">
    <property type="term" value="F:calcium-dependent protein binding"/>
    <property type="evidence" value="ECO:0007669"/>
    <property type="project" value="UniProtKB-ARBA"/>
</dbReference>
<evidence type="ECO:0000256" key="4">
    <source>
        <dbReference type="ARBA" id="ARBA00022737"/>
    </source>
</evidence>
<protein>
    <recommendedName>
        <fullName evidence="7">EF-hand domain-containing protein</fullName>
    </recommendedName>
</protein>
<feature type="compositionally biased region" description="Pro residues" evidence="6">
    <location>
        <begin position="14"/>
        <end position="24"/>
    </location>
</feature>
<dbReference type="AlphaFoldDB" id="A0A0D2PEF3"/>
<dbReference type="OMA" id="FYNILMH"/>
<sequence length="218" mass="24657">MYNGGYNRPGQQPFQPPLPVPGPDPRYRSVPGPPYGYQPPPPPGSDPQLWQWFSSVDEDRSGSITVTELQSALVNGNWTRFDLDTVKMLMSIFDTDRSGTINYTEFAGLWKYITDWQNVFRHFDRDRSGSIEGRELAEALKSFGYSLSPQLLALIENKYASEPASGYGPPPGITFDRFVRACVVVKTLTESFQRVDTDRDGWIQISYDQFMQIILSAP</sequence>
<evidence type="ECO:0000259" key="7">
    <source>
        <dbReference type="PROSITE" id="PS50222"/>
    </source>
</evidence>
<accession>A0A0D2PEF3</accession>
<keyword evidence="9" id="KW-1185">Reference proteome</keyword>
<comment type="subcellular location">
    <subcellularLocation>
        <location evidence="1">Cytoplasm</location>
    </subcellularLocation>
</comment>
<feature type="region of interest" description="Disordered" evidence="6">
    <location>
        <begin position="1"/>
        <end position="48"/>
    </location>
</feature>
<dbReference type="InterPro" id="IPR011992">
    <property type="entry name" value="EF-hand-dom_pair"/>
</dbReference>
<evidence type="ECO:0000256" key="3">
    <source>
        <dbReference type="ARBA" id="ARBA00022723"/>
    </source>
</evidence>
<evidence type="ECO:0000256" key="5">
    <source>
        <dbReference type="ARBA" id="ARBA00022837"/>
    </source>
</evidence>
<evidence type="ECO:0000313" key="8">
    <source>
        <dbReference type="EMBL" id="KJA18575.1"/>
    </source>
</evidence>
<dbReference type="STRING" id="945553.A0A0D2PEF3"/>
<dbReference type="SUPFAM" id="SSF47473">
    <property type="entry name" value="EF-hand"/>
    <property type="match status" value="1"/>
</dbReference>
<evidence type="ECO:0000256" key="6">
    <source>
        <dbReference type="SAM" id="MobiDB-lite"/>
    </source>
</evidence>
<dbReference type="GO" id="GO:0005737">
    <property type="term" value="C:cytoplasm"/>
    <property type="evidence" value="ECO:0007669"/>
    <property type="project" value="UniProtKB-SubCell"/>
</dbReference>
<dbReference type="GO" id="GO:0005509">
    <property type="term" value="F:calcium ion binding"/>
    <property type="evidence" value="ECO:0007669"/>
    <property type="project" value="InterPro"/>
</dbReference>
<organism evidence="8 9">
    <name type="scientific">Hypholoma sublateritium (strain FD-334 SS-4)</name>
    <dbReference type="NCBI Taxonomy" id="945553"/>
    <lineage>
        <taxon>Eukaryota</taxon>
        <taxon>Fungi</taxon>
        <taxon>Dikarya</taxon>
        <taxon>Basidiomycota</taxon>
        <taxon>Agaricomycotina</taxon>
        <taxon>Agaricomycetes</taxon>
        <taxon>Agaricomycetidae</taxon>
        <taxon>Agaricales</taxon>
        <taxon>Agaricineae</taxon>
        <taxon>Strophariaceae</taxon>
        <taxon>Hypholoma</taxon>
    </lineage>
</organism>
<gene>
    <name evidence="8" type="ORF">HYPSUDRAFT_190797</name>
</gene>
<feature type="compositionally biased region" description="Pro residues" evidence="6">
    <location>
        <begin position="31"/>
        <end position="45"/>
    </location>
</feature>